<keyword evidence="3" id="KW-1185">Reference proteome</keyword>
<organism evidence="2 3">
    <name type="scientific">Nocardiopsis suaedae</name>
    <dbReference type="NCBI Taxonomy" id="3018444"/>
    <lineage>
        <taxon>Bacteria</taxon>
        <taxon>Bacillati</taxon>
        <taxon>Actinomycetota</taxon>
        <taxon>Actinomycetes</taxon>
        <taxon>Streptosporangiales</taxon>
        <taxon>Nocardiopsidaceae</taxon>
        <taxon>Nocardiopsis</taxon>
    </lineage>
</organism>
<reference evidence="2" key="1">
    <citation type="submission" date="2023-01" db="EMBL/GenBank/DDBJ databases">
        <title>Draft genome sequence of Nocardiopsis sp. LSu2-4 isolated from halophytes.</title>
        <authorList>
            <person name="Duangmal K."/>
            <person name="Chantavorakit T."/>
        </authorList>
    </citation>
    <scope>NUCLEOTIDE SEQUENCE</scope>
    <source>
        <strain evidence="2">LSu2-4</strain>
    </source>
</reference>
<evidence type="ECO:0000313" key="2">
    <source>
        <dbReference type="EMBL" id="MDA2805812.1"/>
    </source>
</evidence>
<dbReference type="PANTHER" id="PTHR21366">
    <property type="entry name" value="GLYOXALASE FAMILY PROTEIN"/>
    <property type="match status" value="1"/>
</dbReference>
<dbReference type="SUPFAM" id="SSF54593">
    <property type="entry name" value="Glyoxalase/Bleomycin resistance protein/Dihydroxybiphenyl dioxygenase"/>
    <property type="match status" value="1"/>
</dbReference>
<dbReference type="InterPro" id="IPR050383">
    <property type="entry name" value="GlyoxalaseI/FosfomycinResist"/>
</dbReference>
<sequence length="147" mass="16261">MSAPVNGVNELVLEVRDLEAAERFYTDVLGFPVIERWEGPQWNGRNAVWVLAGWTRIGLWAPQIGISRGRGGLHVHYAIHVDPEDYAGIVERIRSHGHTVDEVEFGGRAHSAYVTDPDGNVVEFWDWDARDGSPGAPKAVTEGIYGV</sequence>
<accession>A0ABT4TNV8</accession>
<dbReference type="Proteomes" id="UP001165685">
    <property type="component" value="Unassembled WGS sequence"/>
</dbReference>
<dbReference type="EMBL" id="JAQFWP010000025">
    <property type="protein sequence ID" value="MDA2805812.1"/>
    <property type="molecule type" value="Genomic_DNA"/>
</dbReference>
<evidence type="ECO:0000313" key="3">
    <source>
        <dbReference type="Proteomes" id="UP001165685"/>
    </source>
</evidence>
<dbReference type="PROSITE" id="PS51819">
    <property type="entry name" value="VOC"/>
    <property type="match status" value="1"/>
</dbReference>
<proteinExistence type="predicted"/>
<dbReference type="Gene3D" id="3.10.180.10">
    <property type="entry name" value="2,3-Dihydroxybiphenyl 1,2-Dioxygenase, domain 1"/>
    <property type="match status" value="1"/>
</dbReference>
<dbReference type="InterPro" id="IPR029068">
    <property type="entry name" value="Glyas_Bleomycin-R_OHBP_Dase"/>
</dbReference>
<dbReference type="InterPro" id="IPR037523">
    <property type="entry name" value="VOC_core"/>
</dbReference>
<comment type="caution">
    <text evidence="2">The sequence shown here is derived from an EMBL/GenBank/DDBJ whole genome shotgun (WGS) entry which is preliminary data.</text>
</comment>
<gene>
    <name evidence="2" type="ORF">O4U47_14950</name>
</gene>
<protein>
    <submittedName>
        <fullName evidence="2">VOC family protein</fullName>
    </submittedName>
</protein>
<dbReference type="RefSeq" id="WP_270678459.1">
    <property type="nucleotide sequence ID" value="NZ_JAQFWP010000025.1"/>
</dbReference>
<dbReference type="InterPro" id="IPR004360">
    <property type="entry name" value="Glyas_Fos-R_dOase_dom"/>
</dbReference>
<dbReference type="Pfam" id="PF00903">
    <property type="entry name" value="Glyoxalase"/>
    <property type="match status" value="1"/>
</dbReference>
<evidence type="ECO:0000259" key="1">
    <source>
        <dbReference type="PROSITE" id="PS51819"/>
    </source>
</evidence>
<dbReference type="CDD" id="cd06587">
    <property type="entry name" value="VOC"/>
    <property type="match status" value="1"/>
</dbReference>
<name>A0ABT4TNV8_9ACTN</name>
<feature type="domain" description="VOC" evidence="1">
    <location>
        <begin position="7"/>
        <end position="127"/>
    </location>
</feature>